<dbReference type="EnsemblMetazoa" id="CJA42220.1">
    <property type="protein sequence ID" value="CJA42220.1"/>
    <property type="gene ID" value="WBGene00218068"/>
</dbReference>
<proteinExistence type="predicted"/>
<dbReference type="Proteomes" id="UP000005237">
    <property type="component" value="Unassembled WGS sequence"/>
</dbReference>
<evidence type="ECO:0000313" key="3">
    <source>
        <dbReference type="Proteomes" id="UP000005237"/>
    </source>
</evidence>
<organism evidence="2 3">
    <name type="scientific">Caenorhabditis japonica</name>
    <dbReference type="NCBI Taxonomy" id="281687"/>
    <lineage>
        <taxon>Eukaryota</taxon>
        <taxon>Metazoa</taxon>
        <taxon>Ecdysozoa</taxon>
        <taxon>Nematoda</taxon>
        <taxon>Chromadorea</taxon>
        <taxon>Rhabditida</taxon>
        <taxon>Rhabditina</taxon>
        <taxon>Rhabditomorpha</taxon>
        <taxon>Rhabditoidea</taxon>
        <taxon>Rhabditidae</taxon>
        <taxon>Peloderinae</taxon>
        <taxon>Caenorhabditis</taxon>
    </lineage>
</organism>
<keyword evidence="3" id="KW-1185">Reference proteome</keyword>
<sequence length="146" mass="16341">MRAPSRRGRRRPPPHHLPLIFITIITLIAHIPVTQAARRTTSTTTITATAAVTEGARPLTELLSSLDQQYPCGHVVEAEHFLATAVALKFPRLIQLAHFFANHSKNFDPQLLDKSSFLPYPPFEVSFAKRTHFYGLQLNCSGSLNR</sequence>
<accession>A0A8R1EQY0</accession>
<reference evidence="2" key="2">
    <citation type="submission" date="2022-06" db="UniProtKB">
        <authorList>
            <consortium name="EnsemblMetazoa"/>
        </authorList>
    </citation>
    <scope>IDENTIFICATION</scope>
    <source>
        <strain evidence="2">DF5081</strain>
    </source>
</reference>
<evidence type="ECO:0000313" key="2">
    <source>
        <dbReference type="EnsemblMetazoa" id="CJA42220.1"/>
    </source>
</evidence>
<feature type="signal peptide" evidence="1">
    <location>
        <begin position="1"/>
        <end position="36"/>
    </location>
</feature>
<protein>
    <submittedName>
        <fullName evidence="2">Uncharacterized protein</fullName>
    </submittedName>
</protein>
<evidence type="ECO:0000256" key="1">
    <source>
        <dbReference type="SAM" id="SignalP"/>
    </source>
</evidence>
<keyword evidence="1" id="KW-0732">Signal</keyword>
<dbReference type="AlphaFoldDB" id="A0A8R1EQY0"/>
<feature type="chain" id="PRO_5035873701" evidence="1">
    <location>
        <begin position="37"/>
        <end position="146"/>
    </location>
</feature>
<reference evidence="3" key="1">
    <citation type="submission" date="2010-08" db="EMBL/GenBank/DDBJ databases">
        <authorList>
            <consortium name="Caenorhabditis japonica Sequencing Consortium"/>
            <person name="Wilson R.K."/>
        </authorList>
    </citation>
    <scope>NUCLEOTIDE SEQUENCE [LARGE SCALE GENOMIC DNA]</scope>
    <source>
        <strain evidence="3">DF5081</strain>
    </source>
</reference>
<name>A0A8R1EQY0_CAEJA</name>